<evidence type="ECO:0000256" key="1">
    <source>
        <dbReference type="SAM" id="Phobius"/>
    </source>
</evidence>
<sequence>MISASLKILKHTRAVGPDDEQGTGPVALVHNAGVVSSVRSLILDLAPSTTAVSPSPRSVAGRLVLESLVFLAVLATSLTLFPGWYSVLVALSALLSLYQSATTTVATAPAVFTARGDATPLNVNCQVQLLCEVTRMTRARFPVVATLLKSAARGDHRGGPFVQAILAGLGNADCSTFFGCPRHRIQPLLARQPQR</sequence>
<dbReference type="Proteomes" id="UP000821837">
    <property type="component" value="Chromosome 3"/>
</dbReference>
<organism evidence="2 3">
    <name type="scientific">Rhipicephalus sanguineus</name>
    <name type="common">Brown dog tick</name>
    <name type="synonym">Ixodes sanguineus</name>
    <dbReference type="NCBI Taxonomy" id="34632"/>
    <lineage>
        <taxon>Eukaryota</taxon>
        <taxon>Metazoa</taxon>
        <taxon>Ecdysozoa</taxon>
        <taxon>Arthropoda</taxon>
        <taxon>Chelicerata</taxon>
        <taxon>Arachnida</taxon>
        <taxon>Acari</taxon>
        <taxon>Parasitiformes</taxon>
        <taxon>Ixodida</taxon>
        <taxon>Ixodoidea</taxon>
        <taxon>Ixodidae</taxon>
        <taxon>Rhipicephalinae</taxon>
        <taxon>Rhipicephalus</taxon>
        <taxon>Rhipicephalus</taxon>
    </lineage>
</organism>
<keyword evidence="3" id="KW-1185">Reference proteome</keyword>
<reference evidence="2" key="2">
    <citation type="submission" date="2021-09" db="EMBL/GenBank/DDBJ databases">
        <authorList>
            <person name="Jia N."/>
            <person name="Wang J."/>
            <person name="Shi W."/>
            <person name="Du L."/>
            <person name="Sun Y."/>
            <person name="Zhan W."/>
            <person name="Jiang J."/>
            <person name="Wang Q."/>
            <person name="Zhang B."/>
            <person name="Ji P."/>
            <person name="Sakyi L.B."/>
            <person name="Cui X."/>
            <person name="Yuan T."/>
            <person name="Jiang B."/>
            <person name="Yang W."/>
            <person name="Lam T.T.-Y."/>
            <person name="Chang Q."/>
            <person name="Ding S."/>
            <person name="Wang X."/>
            <person name="Zhu J."/>
            <person name="Ruan X."/>
            <person name="Zhao L."/>
            <person name="Wei J."/>
            <person name="Que T."/>
            <person name="Du C."/>
            <person name="Cheng J."/>
            <person name="Dai P."/>
            <person name="Han X."/>
            <person name="Huang E."/>
            <person name="Gao Y."/>
            <person name="Liu J."/>
            <person name="Shao H."/>
            <person name="Ye R."/>
            <person name="Li L."/>
            <person name="Wei W."/>
            <person name="Wang X."/>
            <person name="Wang C."/>
            <person name="Huo Q."/>
            <person name="Li W."/>
            <person name="Guo W."/>
            <person name="Chen H."/>
            <person name="Chen S."/>
            <person name="Zhou L."/>
            <person name="Zhou L."/>
            <person name="Ni X."/>
            <person name="Tian J."/>
            <person name="Zhou Y."/>
            <person name="Sheng Y."/>
            <person name="Liu T."/>
            <person name="Pan Y."/>
            <person name="Xia L."/>
            <person name="Li J."/>
            <person name="Zhao F."/>
            <person name="Cao W."/>
        </authorList>
    </citation>
    <scope>NUCLEOTIDE SEQUENCE</scope>
    <source>
        <strain evidence="2">Rsan-2018</strain>
        <tissue evidence="2">Larvae</tissue>
    </source>
</reference>
<dbReference type="EMBL" id="JABSTV010001249">
    <property type="protein sequence ID" value="KAH7962519.1"/>
    <property type="molecule type" value="Genomic_DNA"/>
</dbReference>
<keyword evidence="1" id="KW-0472">Membrane</keyword>
<keyword evidence="1" id="KW-1133">Transmembrane helix</keyword>
<evidence type="ECO:0000313" key="3">
    <source>
        <dbReference type="Proteomes" id="UP000821837"/>
    </source>
</evidence>
<gene>
    <name evidence="2" type="ORF">HPB52_016665</name>
</gene>
<dbReference type="AlphaFoldDB" id="A0A9D4SZM9"/>
<evidence type="ECO:0000313" key="2">
    <source>
        <dbReference type="EMBL" id="KAH7962519.1"/>
    </source>
</evidence>
<name>A0A9D4SZM9_RHISA</name>
<feature type="transmembrane region" description="Helical" evidence="1">
    <location>
        <begin position="63"/>
        <end position="85"/>
    </location>
</feature>
<proteinExistence type="predicted"/>
<reference evidence="2" key="1">
    <citation type="journal article" date="2020" name="Cell">
        <title>Large-Scale Comparative Analyses of Tick Genomes Elucidate Their Genetic Diversity and Vector Capacities.</title>
        <authorList>
            <consortium name="Tick Genome and Microbiome Consortium (TIGMIC)"/>
            <person name="Jia N."/>
            <person name="Wang J."/>
            <person name="Shi W."/>
            <person name="Du L."/>
            <person name="Sun Y."/>
            <person name="Zhan W."/>
            <person name="Jiang J.F."/>
            <person name="Wang Q."/>
            <person name="Zhang B."/>
            <person name="Ji P."/>
            <person name="Bell-Sakyi L."/>
            <person name="Cui X.M."/>
            <person name="Yuan T.T."/>
            <person name="Jiang B.G."/>
            <person name="Yang W.F."/>
            <person name="Lam T.T."/>
            <person name="Chang Q.C."/>
            <person name="Ding S.J."/>
            <person name="Wang X.J."/>
            <person name="Zhu J.G."/>
            <person name="Ruan X.D."/>
            <person name="Zhao L."/>
            <person name="Wei J.T."/>
            <person name="Ye R.Z."/>
            <person name="Que T.C."/>
            <person name="Du C.H."/>
            <person name="Zhou Y.H."/>
            <person name="Cheng J.X."/>
            <person name="Dai P.F."/>
            <person name="Guo W.B."/>
            <person name="Han X.H."/>
            <person name="Huang E.J."/>
            <person name="Li L.F."/>
            <person name="Wei W."/>
            <person name="Gao Y.C."/>
            <person name="Liu J.Z."/>
            <person name="Shao H.Z."/>
            <person name="Wang X."/>
            <person name="Wang C.C."/>
            <person name="Yang T.C."/>
            <person name="Huo Q.B."/>
            <person name="Li W."/>
            <person name="Chen H.Y."/>
            <person name="Chen S.E."/>
            <person name="Zhou L.G."/>
            <person name="Ni X.B."/>
            <person name="Tian J.H."/>
            <person name="Sheng Y."/>
            <person name="Liu T."/>
            <person name="Pan Y.S."/>
            <person name="Xia L.Y."/>
            <person name="Li J."/>
            <person name="Zhao F."/>
            <person name="Cao W.C."/>
        </authorList>
    </citation>
    <scope>NUCLEOTIDE SEQUENCE</scope>
    <source>
        <strain evidence="2">Rsan-2018</strain>
    </source>
</reference>
<comment type="caution">
    <text evidence="2">The sequence shown here is derived from an EMBL/GenBank/DDBJ whole genome shotgun (WGS) entry which is preliminary data.</text>
</comment>
<protein>
    <submittedName>
        <fullName evidence="2">Uncharacterized protein</fullName>
    </submittedName>
</protein>
<dbReference type="VEuPathDB" id="VectorBase:RSAN_054157"/>
<accession>A0A9D4SZM9</accession>
<keyword evidence="1" id="KW-0812">Transmembrane</keyword>